<keyword evidence="4 9" id="KW-0812">Transmembrane</keyword>
<evidence type="ECO:0000313" key="10">
    <source>
        <dbReference type="EMBL" id="MBK5145900.1"/>
    </source>
</evidence>
<keyword evidence="3" id="KW-0997">Cell inner membrane</keyword>
<keyword evidence="6 9" id="KW-0472">Membrane</keyword>
<comment type="similarity">
    <text evidence="7">Belongs to the CbrB family.</text>
</comment>
<feature type="transmembrane region" description="Helical" evidence="9">
    <location>
        <begin position="53"/>
        <end position="73"/>
    </location>
</feature>
<dbReference type="InterPro" id="IPR058975">
    <property type="entry name" value="CbrB"/>
</dbReference>
<evidence type="ECO:0000256" key="1">
    <source>
        <dbReference type="ARBA" id="ARBA00004429"/>
    </source>
</evidence>
<evidence type="ECO:0000256" key="4">
    <source>
        <dbReference type="ARBA" id="ARBA00022692"/>
    </source>
</evidence>
<evidence type="ECO:0000256" key="6">
    <source>
        <dbReference type="ARBA" id="ARBA00023136"/>
    </source>
</evidence>
<evidence type="ECO:0000256" key="2">
    <source>
        <dbReference type="ARBA" id="ARBA00022475"/>
    </source>
</evidence>
<name>A0ABS1IXI8_9GAMM</name>
<protein>
    <recommendedName>
        <fullName evidence="8">Inner membrane protein CbrB</fullName>
    </recommendedName>
</protein>
<feature type="transmembrane region" description="Helical" evidence="9">
    <location>
        <begin position="109"/>
        <end position="128"/>
    </location>
</feature>
<feature type="transmembrane region" description="Helical" evidence="9">
    <location>
        <begin position="12"/>
        <end position="33"/>
    </location>
</feature>
<sequence>MSKTHRIINNAVWFTLLGPLIGLVVAIPTIYIYTDYPSGFLRDIVRELPFVLLITYIWGSLPALATGIIMANLTPLYQKFPFAALVGAITSGLLPTLLFIFWRQLDFEVLWLSILCGTLSSLAMYQAVHYLPALFSPLATGRLSATFGIIKQDANPSQPLCIIAAAEPRLI</sequence>
<evidence type="ECO:0000256" key="8">
    <source>
        <dbReference type="ARBA" id="ARBA00093791"/>
    </source>
</evidence>
<evidence type="ECO:0000256" key="9">
    <source>
        <dbReference type="SAM" id="Phobius"/>
    </source>
</evidence>
<keyword evidence="11" id="KW-1185">Reference proteome</keyword>
<dbReference type="Pfam" id="PF26516">
    <property type="entry name" value="CBRB"/>
    <property type="match status" value="1"/>
</dbReference>
<evidence type="ECO:0000256" key="5">
    <source>
        <dbReference type="ARBA" id="ARBA00022989"/>
    </source>
</evidence>
<dbReference type="EMBL" id="JADRCR010000018">
    <property type="protein sequence ID" value="MBK5145900.1"/>
    <property type="molecule type" value="Genomic_DNA"/>
</dbReference>
<proteinExistence type="inferred from homology"/>
<reference evidence="10 11" key="1">
    <citation type="submission" date="2020-11" db="EMBL/GenBank/DDBJ databases">
        <title>Insectihabitans protaetiae gen. nov. sp. nov. and Insectihabitans allomyrinae sp. nov., isolated from larvae of Protaetia brevitarsis seulensis and Allomyrina dichotoma, respectively.</title>
        <authorList>
            <person name="Lee S.D."/>
            <person name="Byeon Y.-S."/>
            <person name="Kim S.-M."/>
            <person name="Yang H.L."/>
            <person name="Kim I.S."/>
        </authorList>
    </citation>
    <scope>NUCLEOTIDE SEQUENCE [LARGE SCALE GENOMIC DNA]</scope>
    <source>
        <strain evidence="10 11">BWR-B9</strain>
    </source>
</reference>
<keyword evidence="2" id="KW-1003">Cell membrane</keyword>
<dbReference type="RefSeq" id="WP_218468693.1">
    <property type="nucleotide sequence ID" value="NZ_JADRCR010000018.1"/>
</dbReference>
<feature type="transmembrane region" description="Helical" evidence="9">
    <location>
        <begin position="80"/>
        <end position="103"/>
    </location>
</feature>
<evidence type="ECO:0000313" key="11">
    <source>
        <dbReference type="Proteomes" id="UP001296921"/>
    </source>
</evidence>
<evidence type="ECO:0000256" key="3">
    <source>
        <dbReference type="ARBA" id="ARBA00022519"/>
    </source>
</evidence>
<accession>A0ABS1IXI8</accession>
<evidence type="ECO:0000256" key="7">
    <source>
        <dbReference type="ARBA" id="ARBA00093772"/>
    </source>
</evidence>
<gene>
    <name evidence="10" type="ORF">I2494_19720</name>
</gene>
<comment type="subcellular location">
    <subcellularLocation>
        <location evidence="1">Cell inner membrane</location>
        <topology evidence="1">Multi-pass membrane protein</topology>
    </subcellularLocation>
</comment>
<organism evidence="10 11">
    <name type="scientific">Limnobaculum allomyrinae</name>
    <dbReference type="NCBI Taxonomy" id="2791986"/>
    <lineage>
        <taxon>Bacteria</taxon>
        <taxon>Pseudomonadati</taxon>
        <taxon>Pseudomonadota</taxon>
        <taxon>Gammaproteobacteria</taxon>
        <taxon>Enterobacterales</taxon>
        <taxon>Budviciaceae</taxon>
        <taxon>Limnobaculum</taxon>
    </lineage>
</organism>
<comment type="caution">
    <text evidence="10">The sequence shown here is derived from an EMBL/GenBank/DDBJ whole genome shotgun (WGS) entry which is preliminary data.</text>
</comment>
<dbReference type="Proteomes" id="UP001296921">
    <property type="component" value="Unassembled WGS sequence"/>
</dbReference>
<keyword evidence="5 9" id="KW-1133">Transmembrane helix</keyword>